<dbReference type="EMBL" id="JARBHB010000013">
    <property type="protein sequence ID" value="KAJ8870639.1"/>
    <property type="molecule type" value="Genomic_DNA"/>
</dbReference>
<evidence type="ECO:0000313" key="2">
    <source>
        <dbReference type="Proteomes" id="UP001159363"/>
    </source>
</evidence>
<evidence type="ECO:0000313" key="1">
    <source>
        <dbReference type="EMBL" id="KAJ8870639.1"/>
    </source>
</evidence>
<reference evidence="1 2" key="1">
    <citation type="submission" date="2023-02" db="EMBL/GenBank/DDBJ databases">
        <title>LHISI_Scaffold_Assembly.</title>
        <authorList>
            <person name="Stuart O.P."/>
            <person name="Cleave R."/>
            <person name="Magrath M.J.L."/>
            <person name="Mikheyev A.S."/>
        </authorList>
    </citation>
    <scope>NUCLEOTIDE SEQUENCE [LARGE SCALE GENOMIC DNA]</scope>
    <source>
        <strain evidence="1">Daus_M_001</strain>
        <tissue evidence="1">Leg muscle</tissue>
    </source>
</reference>
<name>A0ABQ9GE20_9NEOP</name>
<protein>
    <submittedName>
        <fullName evidence="1">Uncharacterized protein</fullName>
    </submittedName>
</protein>
<comment type="caution">
    <text evidence="1">The sequence shown here is derived from an EMBL/GenBank/DDBJ whole genome shotgun (WGS) entry which is preliminary data.</text>
</comment>
<proteinExistence type="predicted"/>
<dbReference type="Proteomes" id="UP001159363">
    <property type="component" value="Chromosome 12"/>
</dbReference>
<accession>A0ABQ9GE20</accession>
<sequence length="397" mass="43117">MKASKQAISSGRAANYVRFRFVLEEKGEERATCPLSSFATRLRGEGGTLSRPGTATVKAVHDKHVSRNQRRAYSVFVDVSTVQSQIRVPTTEALKTLATEYFSCTATTITILHVQQSSIMAAGTERQLLQEEEEVADKKKEGDCDEGSTKCRGVGRSEVILVRWGYAKDGNIKCGCEDHMLQCRLCPASCAQDNLHQASEKWPLEVAKITGEAMGTMGGEAGRRRTRDENEEDESVFLGNTATVSSILEQRMSVYCGGCIAGATGAYGRVKKATKDAGDVQMSGPRHVCCPAKGAHSLGRLVNPAGGDFPLDRGTNNFSIRPLARERAGFNVRPGHSSFSVVGKVPDDSADRRVFSGISCFSRPCIPGLLHTQCALPSSTLKIWMLRAACYDRIEEP</sequence>
<keyword evidence="2" id="KW-1185">Reference proteome</keyword>
<organism evidence="1 2">
    <name type="scientific">Dryococelus australis</name>
    <dbReference type="NCBI Taxonomy" id="614101"/>
    <lineage>
        <taxon>Eukaryota</taxon>
        <taxon>Metazoa</taxon>
        <taxon>Ecdysozoa</taxon>
        <taxon>Arthropoda</taxon>
        <taxon>Hexapoda</taxon>
        <taxon>Insecta</taxon>
        <taxon>Pterygota</taxon>
        <taxon>Neoptera</taxon>
        <taxon>Polyneoptera</taxon>
        <taxon>Phasmatodea</taxon>
        <taxon>Verophasmatodea</taxon>
        <taxon>Anareolatae</taxon>
        <taxon>Phasmatidae</taxon>
        <taxon>Eurycanthinae</taxon>
        <taxon>Dryococelus</taxon>
    </lineage>
</organism>
<gene>
    <name evidence="1" type="ORF">PR048_029662</name>
</gene>